<dbReference type="Gene3D" id="3.40.50.1820">
    <property type="entry name" value="alpha/beta hydrolase"/>
    <property type="match status" value="1"/>
</dbReference>
<dbReference type="Pfam" id="PF00561">
    <property type="entry name" value="Abhydrolase_1"/>
    <property type="match status" value="1"/>
</dbReference>
<evidence type="ECO:0000313" key="3">
    <source>
        <dbReference type="Proteomes" id="UP001596456"/>
    </source>
</evidence>
<dbReference type="PANTHER" id="PTHR46438">
    <property type="entry name" value="ALPHA/BETA-HYDROLASES SUPERFAMILY PROTEIN"/>
    <property type="match status" value="1"/>
</dbReference>
<dbReference type="SUPFAM" id="SSF53474">
    <property type="entry name" value="alpha/beta-Hydrolases"/>
    <property type="match status" value="1"/>
</dbReference>
<reference evidence="3" key="1">
    <citation type="journal article" date="2019" name="Int. J. Syst. Evol. Microbiol.">
        <title>The Global Catalogue of Microorganisms (GCM) 10K type strain sequencing project: providing services to taxonomists for standard genome sequencing and annotation.</title>
        <authorList>
            <consortium name="The Broad Institute Genomics Platform"/>
            <consortium name="The Broad Institute Genome Sequencing Center for Infectious Disease"/>
            <person name="Wu L."/>
            <person name="Ma J."/>
        </authorList>
    </citation>
    <scope>NUCLEOTIDE SEQUENCE [LARGE SCALE GENOMIC DNA]</scope>
    <source>
        <strain evidence="3">CGMCC 1.16275</strain>
    </source>
</reference>
<evidence type="ECO:0000259" key="1">
    <source>
        <dbReference type="Pfam" id="PF00561"/>
    </source>
</evidence>
<dbReference type="RefSeq" id="WP_377358697.1">
    <property type="nucleotide sequence ID" value="NZ_JBHTCM010000010.1"/>
</dbReference>
<evidence type="ECO:0000313" key="2">
    <source>
        <dbReference type="EMBL" id="MFC7333551.1"/>
    </source>
</evidence>
<comment type="caution">
    <text evidence="2">The sequence shown here is derived from an EMBL/GenBank/DDBJ whole genome shotgun (WGS) entry which is preliminary data.</text>
</comment>
<name>A0ABW2KW62_9PROT</name>
<dbReference type="EMBL" id="JBHTCM010000010">
    <property type="protein sequence ID" value="MFC7333551.1"/>
    <property type="molecule type" value="Genomic_DNA"/>
</dbReference>
<keyword evidence="2" id="KW-0378">Hydrolase</keyword>
<dbReference type="InterPro" id="IPR029058">
    <property type="entry name" value="AB_hydrolase_fold"/>
</dbReference>
<gene>
    <name evidence="2" type="ORF">ACFQPS_10295</name>
</gene>
<dbReference type="PRINTS" id="PR00111">
    <property type="entry name" value="ABHYDROLASE"/>
</dbReference>
<dbReference type="PANTHER" id="PTHR46438:SF2">
    <property type="entry name" value="ALPHA_BETA-HYDROLASES SUPERFAMILY PROTEIN"/>
    <property type="match status" value="1"/>
</dbReference>
<dbReference type="InterPro" id="IPR000073">
    <property type="entry name" value="AB_hydrolase_1"/>
</dbReference>
<sequence length="308" mass="34282">MTRAYSPLPPAVAGDFRETTGRAGRLGFYVGGPAPGDGDHPLLLIHSINAAGSAYEVRPIFERAVRTRRVYAVDLPGFGRSDRSDRRYNPRLFTDAVHEMLDVIAAEHGMRPVDVLALSLSSEFAARATAERPERVRSLTLVTPTGFSRPESRVMRVPGGTREVPGLYAALSARLWSQGLYNLLVKPRSIRYFLKRTWGADHFDEGLADYDDLATHQPGARFAPLAFLSGRLFSADIRLVYEKLALPVWVPHATRGDFQNFSGAGWARNLPNWHFQPYPTGALPHFEMPDVFMADLYRFLAQARAEAA</sequence>
<keyword evidence="3" id="KW-1185">Reference proteome</keyword>
<dbReference type="GO" id="GO:0016787">
    <property type="term" value="F:hydrolase activity"/>
    <property type="evidence" value="ECO:0007669"/>
    <property type="project" value="UniProtKB-KW"/>
</dbReference>
<feature type="domain" description="AB hydrolase-1" evidence="1">
    <location>
        <begin position="41"/>
        <end position="145"/>
    </location>
</feature>
<accession>A0ABW2KW62</accession>
<proteinExistence type="predicted"/>
<protein>
    <submittedName>
        <fullName evidence="2">Alpha/beta fold hydrolase</fullName>
    </submittedName>
</protein>
<organism evidence="2 3">
    <name type="scientific">Rhodocista pekingensis</name>
    <dbReference type="NCBI Taxonomy" id="201185"/>
    <lineage>
        <taxon>Bacteria</taxon>
        <taxon>Pseudomonadati</taxon>
        <taxon>Pseudomonadota</taxon>
        <taxon>Alphaproteobacteria</taxon>
        <taxon>Rhodospirillales</taxon>
        <taxon>Azospirillaceae</taxon>
        <taxon>Rhodocista</taxon>
    </lineage>
</organism>
<dbReference type="Proteomes" id="UP001596456">
    <property type="component" value="Unassembled WGS sequence"/>
</dbReference>